<feature type="transmembrane region" description="Helical" evidence="1">
    <location>
        <begin position="318"/>
        <end position="339"/>
    </location>
</feature>
<feature type="transmembrane region" description="Helical" evidence="1">
    <location>
        <begin position="272"/>
        <end position="297"/>
    </location>
</feature>
<dbReference type="PANTHER" id="PTHR20992:SF9">
    <property type="entry name" value="AT15442P-RELATED"/>
    <property type="match status" value="1"/>
</dbReference>
<feature type="transmembrane region" description="Helical" evidence="1">
    <location>
        <begin position="215"/>
        <end position="237"/>
    </location>
</feature>
<keyword evidence="1" id="KW-1133">Transmembrane helix</keyword>
<dbReference type="RefSeq" id="WP_108384045.1">
    <property type="nucleotide sequence ID" value="NZ_CP028858.1"/>
</dbReference>
<keyword evidence="1" id="KW-0472">Membrane</keyword>
<keyword evidence="3" id="KW-1185">Reference proteome</keyword>
<name>A0A2R4X489_9EURY</name>
<dbReference type="Proteomes" id="UP000244727">
    <property type="component" value="Chromosome"/>
</dbReference>
<keyword evidence="1" id="KW-0812">Transmembrane</keyword>
<feature type="transmembrane region" description="Helical" evidence="1">
    <location>
        <begin position="244"/>
        <end position="266"/>
    </location>
</feature>
<evidence type="ECO:0000256" key="1">
    <source>
        <dbReference type="SAM" id="Phobius"/>
    </source>
</evidence>
<dbReference type="PANTHER" id="PTHR20992">
    <property type="entry name" value="AT15442P-RELATED"/>
    <property type="match status" value="1"/>
</dbReference>
<dbReference type="EMBL" id="CP028858">
    <property type="protein sequence ID" value="AWB28597.1"/>
    <property type="molecule type" value="Genomic_DNA"/>
</dbReference>
<dbReference type="NCBIfam" id="TIGR00341">
    <property type="entry name" value="TIGR00341 family protein"/>
    <property type="match status" value="1"/>
</dbReference>
<feature type="transmembrane region" description="Helical" evidence="1">
    <location>
        <begin position="117"/>
        <end position="134"/>
    </location>
</feature>
<reference evidence="2 3" key="1">
    <citation type="submission" date="2018-04" db="EMBL/GenBank/DDBJ databases">
        <title>Halococcoides cellulosivorans gen. nov., sp. nov., an extremely halophilic cellulose-utilizing haloarchaeon from hypersaline lakes.</title>
        <authorList>
            <person name="Sorokin D.Y."/>
            <person name="Toshchakov S.V."/>
            <person name="Samarov N.I."/>
            <person name="Korzhenkov A."/>
            <person name="Kublanov I.V."/>
        </authorList>
    </citation>
    <scope>NUCLEOTIDE SEQUENCE [LARGE SCALE GENOMIC DNA]</scope>
    <source>
        <strain evidence="2 3">HArcel1</strain>
    </source>
</reference>
<evidence type="ECO:0000313" key="3">
    <source>
        <dbReference type="Proteomes" id="UP000244727"/>
    </source>
</evidence>
<dbReference type="AlphaFoldDB" id="A0A2R4X489"/>
<accession>A0A2R4X489</accession>
<dbReference type="InterPro" id="IPR005240">
    <property type="entry name" value="DUF389"/>
</dbReference>
<dbReference type="GeneID" id="36511212"/>
<feature type="transmembrane region" description="Helical" evidence="1">
    <location>
        <begin position="140"/>
        <end position="162"/>
    </location>
</feature>
<proteinExistence type="predicted"/>
<feature type="transmembrane region" description="Helical" evidence="1">
    <location>
        <begin position="174"/>
        <end position="195"/>
    </location>
</feature>
<evidence type="ECO:0000313" key="2">
    <source>
        <dbReference type="EMBL" id="AWB28597.1"/>
    </source>
</evidence>
<dbReference type="Pfam" id="PF04087">
    <property type="entry name" value="DUF389"/>
    <property type="match status" value="1"/>
</dbReference>
<organism evidence="2 3">
    <name type="scientific">Halococcoides cellulosivorans</name>
    <dbReference type="NCBI Taxonomy" id="1679096"/>
    <lineage>
        <taxon>Archaea</taxon>
        <taxon>Methanobacteriati</taxon>
        <taxon>Methanobacteriota</taxon>
        <taxon>Stenosarchaea group</taxon>
        <taxon>Halobacteria</taxon>
        <taxon>Halobacteriales</taxon>
        <taxon>Haloarculaceae</taxon>
        <taxon>Halococcoides</taxon>
    </lineage>
</organism>
<protein>
    <submittedName>
        <fullName evidence="2">TIGR00341 family protein</fullName>
    </submittedName>
</protein>
<sequence length="429" mass="45355">MRLLQVSIPTGKREGVLDALDDEDLDYVVADETSGREYEAVVHVPLPTAAVEPVLERLRTAGIDDRAYTVVLEANTVISRRFEDLEDRYAEDTDEDRIAREELTSAARDLVPSRSTFAIMSLISAIIATAGLLLDSPAVIVGSMVIAPLIGPAMAASVGTVVDDQELFERGVVYQIGGVGLSIVSAAVFAWLIKVTGVVPAGTDVTAIPAVQERLAPGVLSLIVAVGAGVAGVISLAAGVSTAIVGVMIAVALIPPAATVGIALAWGDPTAALAAGVLTLVNLLSINLAALVVLRYLGYRPQRWFRLEEARVATLKRIVALAAAIGVLSVVLVGVTYTAQHQASQDADLRAITTDTVDRYPDVAIESVDIERADGILDRPPRAIVVDVTIPWEQSPPPLADAIAAELPPSLSDVEVTVRYRYQRSVRNR</sequence>
<dbReference type="KEGG" id="harc:HARCEL1_01855"/>
<gene>
    <name evidence="2" type="ORF">HARCEL1_01855</name>
</gene>